<dbReference type="Gene3D" id="3.30.1330.50">
    <property type="entry name" value="2-C-methyl-D-erythritol 2,4-cyclodiphosphate synthase"/>
    <property type="match status" value="1"/>
</dbReference>
<keyword evidence="6" id="KW-0414">Isoprene biosynthesis</keyword>
<protein>
    <recommendedName>
        <fullName evidence="4">2-C-methyl-D-erythritol 2,4-cyclodiphosphate synthase</fullName>
        <ecNumber evidence="4">4.6.1.12</ecNumber>
    </recommendedName>
</protein>
<dbReference type="UniPathway" id="UPA00056">
    <property type="reaction ID" value="UER00095"/>
</dbReference>
<dbReference type="PANTHER" id="PTHR43181:SF1">
    <property type="entry name" value="2-C-METHYL-D-ERYTHRITOL 2,4-CYCLODIPHOSPHATE SYNTHASE, CHLOROPLASTIC"/>
    <property type="match status" value="1"/>
</dbReference>
<organism evidence="9">
    <name type="scientific">freshwater metagenome</name>
    <dbReference type="NCBI Taxonomy" id="449393"/>
    <lineage>
        <taxon>unclassified sequences</taxon>
        <taxon>metagenomes</taxon>
        <taxon>ecological metagenomes</taxon>
    </lineage>
</organism>
<dbReference type="SUPFAM" id="SSF69765">
    <property type="entry name" value="IpsF-like"/>
    <property type="match status" value="1"/>
</dbReference>
<evidence type="ECO:0000256" key="2">
    <source>
        <dbReference type="ARBA" id="ARBA00001968"/>
    </source>
</evidence>
<feature type="domain" description="2-C-methyl-D-erythritol 2,4-cyclodiphosphate synthase" evidence="8">
    <location>
        <begin position="4"/>
        <end position="158"/>
    </location>
</feature>
<dbReference type="HAMAP" id="MF_00107">
    <property type="entry name" value="IspF"/>
    <property type="match status" value="1"/>
</dbReference>
<keyword evidence="7" id="KW-0456">Lyase</keyword>
<evidence type="ECO:0000259" key="8">
    <source>
        <dbReference type="Pfam" id="PF02542"/>
    </source>
</evidence>
<dbReference type="GO" id="GO:0019288">
    <property type="term" value="P:isopentenyl diphosphate biosynthetic process, methylerythritol 4-phosphate pathway"/>
    <property type="evidence" value="ECO:0007669"/>
    <property type="project" value="UniProtKB-UniPathway"/>
</dbReference>
<dbReference type="GO" id="GO:0008685">
    <property type="term" value="F:2-C-methyl-D-erythritol 2,4-cyclodiphosphate synthase activity"/>
    <property type="evidence" value="ECO:0007669"/>
    <property type="project" value="UniProtKB-EC"/>
</dbReference>
<dbReference type="PROSITE" id="PS01350">
    <property type="entry name" value="ISPF"/>
    <property type="match status" value="1"/>
</dbReference>
<dbReference type="GO" id="GO:0046872">
    <property type="term" value="F:metal ion binding"/>
    <property type="evidence" value="ECO:0007669"/>
    <property type="project" value="UniProtKB-KW"/>
</dbReference>
<dbReference type="InterPro" id="IPR020555">
    <property type="entry name" value="MECDP_synthase_CS"/>
</dbReference>
<evidence type="ECO:0000256" key="7">
    <source>
        <dbReference type="ARBA" id="ARBA00023239"/>
    </source>
</evidence>
<proteinExistence type="inferred from homology"/>
<dbReference type="AlphaFoldDB" id="A0A6J6DBC1"/>
<evidence type="ECO:0000256" key="3">
    <source>
        <dbReference type="ARBA" id="ARBA00004709"/>
    </source>
</evidence>
<dbReference type="InterPro" id="IPR003526">
    <property type="entry name" value="MECDP_synthase"/>
</dbReference>
<dbReference type="Pfam" id="PF02542">
    <property type="entry name" value="YgbB"/>
    <property type="match status" value="1"/>
</dbReference>
<evidence type="ECO:0000256" key="1">
    <source>
        <dbReference type="ARBA" id="ARBA00000200"/>
    </source>
</evidence>
<sequence length="162" mass="16903">MIDIRVGQGFDIHRFADGPIEGRVLILGGVEFPGEPVLVGHSDADVVAHAAADALLGAAGLGDIGQHYPDTDPKWKGADSLAILSDVASKVRALGWRIGNIDCSVVCESPRIAPVRDTMVERLTDAVQAPVSVKGRRAEGLGAVGRSEGIVCFASAVIIKEL</sequence>
<dbReference type="InterPro" id="IPR036571">
    <property type="entry name" value="MECDP_synthase_sf"/>
</dbReference>
<accession>A0A6J6DBC1</accession>
<evidence type="ECO:0000256" key="5">
    <source>
        <dbReference type="ARBA" id="ARBA00022723"/>
    </source>
</evidence>
<dbReference type="EMBL" id="CAEZTC010000089">
    <property type="protein sequence ID" value="CAB4560525.1"/>
    <property type="molecule type" value="Genomic_DNA"/>
</dbReference>
<dbReference type="NCBIfam" id="TIGR00151">
    <property type="entry name" value="ispF"/>
    <property type="match status" value="1"/>
</dbReference>
<gene>
    <name evidence="9" type="ORF">UFOPK1572_00799</name>
</gene>
<dbReference type="CDD" id="cd00554">
    <property type="entry name" value="MECDP_synthase"/>
    <property type="match status" value="1"/>
</dbReference>
<reference evidence="9" key="1">
    <citation type="submission" date="2020-05" db="EMBL/GenBank/DDBJ databases">
        <authorList>
            <person name="Chiriac C."/>
            <person name="Salcher M."/>
            <person name="Ghai R."/>
            <person name="Kavagutti S V."/>
        </authorList>
    </citation>
    <scope>NUCLEOTIDE SEQUENCE</scope>
</reference>
<dbReference type="EC" id="4.6.1.12" evidence="4"/>
<comment type="cofactor">
    <cofactor evidence="2">
        <name>a divalent metal cation</name>
        <dbReference type="ChEBI" id="CHEBI:60240"/>
    </cofactor>
</comment>
<dbReference type="PANTHER" id="PTHR43181">
    <property type="entry name" value="2-C-METHYL-D-ERYTHRITOL 2,4-CYCLODIPHOSPHATE SYNTHASE, CHLOROPLASTIC"/>
    <property type="match status" value="1"/>
</dbReference>
<dbReference type="FunFam" id="3.30.1330.50:FF:000003">
    <property type="entry name" value="2-C-methyl-D-erythritol 2,4-cyclodiphosphate synthase"/>
    <property type="match status" value="1"/>
</dbReference>
<comment type="catalytic activity">
    <reaction evidence="1">
        <text>4-CDP-2-C-methyl-D-erythritol 2-phosphate = 2-C-methyl-D-erythritol 2,4-cyclic diphosphate + CMP</text>
        <dbReference type="Rhea" id="RHEA:23864"/>
        <dbReference type="ChEBI" id="CHEBI:57919"/>
        <dbReference type="ChEBI" id="CHEBI:58483"/>
        <dbReference type="ChEBI" id="CHEBI:60377"/>
        <dbReference type="EC" id="4.6.1.12"/>
    </reaction>
</comment>
<comment type="pathway">
    <text evidence="3">Isoprenoid biosynthesis; isopentenyl diphosphate biosynthesis via DXP pathway; isopentenyl diphosphate from 1-deoxy-D-xylulose 5-phosphate: step 4/6.</text>
</comment>
<evidence type="ECO:0000313" key="9">
    <source>
        <dbReference type="EMBL" id="CAB4560525.1"/>
    </source>
</evidence>
<evidence type="ECO:0000256" key="6">
    <source>
        <dbReference type="ARBA" id="ARBA00023229"/>
    </source>
</evidence>
<evidence type="ECO:0000256" key="4">
    <source>
        <dbReference type="ARBA" id="ARBA00012579"/>
    </source>
</evidence>
<keyword evidence="5" id="KW-0479">Metal-binding</keyword>
<dbReference type="GO" id="GO:0016114">
    <property type="term" value="P:terpenoid biosynthetic process"/>
    <property type="evidence" value="ECO:0007669"/>
    <property type="project" value="InterPro"/>
</dbReference>
<name>A0A6J6DBC1_9ZZZZ</name>